<dbReference type="EMBL" id="AMBO01000269">
    <property type="protein sequence ID" value="EKD03065.1"/>
    <property type="molecule type" value="Genomic_DNA"/>
</dbReference>
<sequence>MVALARRKCWVNNGKEVSETLIDGPSSNIIELRDGIVVVSLAVTRSAQTLLYAFDADDRLVVQKGDKLDDLMFMPPGGKTNSVKLVSSDDRCLLWNKYSETAHELVFKNVKADPDFKTIWDNKEDSVKNIVGGTDGRFVIATAKTAYMLKGDKLDEIVIPGERTGGGSCLWALGDGWEIFFGEEKIWGRGKNLSNVLQNDAKELKDWTEIKLGKDASGERGPFEAVNIVNVWSAPKAWAFQVWDDQV</sequence>
<accession>K1VG58</accession>
<evidence type="ECO:0000313" key="2">
    <source>
        <dbReference type="Proteomes" id="UP000006757"/>
    </source>
</evidence>
<dbReference type="AlphaFoldDB" id="K1VG58"/>
<organism evidence="1 2">
    <name type="scientific">Trichosporon asahii var. asahii (strain CBS 8904)</name>
    <name type="common">Yeast</name>
    <dbReference type="NCBI Taxonomy" id="1220162"/>
    <lineage>
        <taxon>Eukaryota</taxon>
        <taxon>Fungi</taxon>
        <taxon>Dikarya</taxon>
        <taxon>Basidiomycota</taxon>
        <taxon>Agaricomycotina</taxon>
        <taxon>Tremellomycetes</taxon>
        <taxon>Trichosporonales</taxon>
        <taxon>Trichosporonaceae</taxon>
        <taxon>Trichosporon</taxon>
    </lineage>
</organism>
<dbReference type="Proteomes" id="UP000006757">
    <property type="component" value="Unassembled WGS sequence"/>
</dbReference>
<evidence type="ECO:0000313" key="1">
    <source>
        <dbReference type="EMBL" id="EKD03065.1"/>
    </source>
</evidence>
<dbReference type="InParanoid" id="K1VG58"/>
<dbReference type="HOGENOM" id="CLU_068526_0_0_1"/>
<proteinExistence type="predicted"/>
<comment type="caution">
    <text evidence="1">The sequence shown here is derived from an EMBL/GenBank/DDBJ whole genome shotgun (WGS) entry which is preliminary data.</text>
</comment>
<name>K1VG58_TRIAC</name>
<protein>
    <submittedName>
        <fullName evidence="1">Uncharacterized protein</fullName>
    </submittedName>
</protein>
<keyword evidence="2" id="KW-1185">Reference proteome</keyword>
<gene>
    <name evidence="1" type="ORF">A1Q2_02667</name>
</gene>
<reference evidence="1 2" key="1">
    <citation type="journal article" date="2012" name="Eukaryot. Cell">
        <title>Genome sequence of the Trichosporon asahii environmental strain CBS 8904.</title>
        <authorList>
            <person name="Yang R.Y."/>
            <person name="Li H.T."/>
            <person name="Zhu H."/>
            <person name="Zhou G.P."/>
            <person name="Wang M."/>
            <person name="Wang L."/>
        </authorList>
    </citation>
    <scope>NUCLEOTIDE SEQUENCE [LARGE SCALE GENOMIC DNA]</scope>
    <source>
        <strain evidence="1 2">CBS 8904</strain>
    </source>
</reference>